<dbReference type="RefSeq" id="WP_191189923.1">
    <property type="nucleotide sequence ID" value="NZ_JACWMY010000008.1"/>
</dbReference>
<evidence type="ECO:0000313" key="4">
    <source>
        <dbReference type="Proteomes" id="UP000606600"/>
    </source>
</evidence>
<keyword evidence="1" id="KW-0812">Transmembrane</keyword>
<name>A0ABR7WUP2_9SPHI</name>
<accession>A0ABR7WUP2</accession>
<gene>
    <name evidence="3" type="ORF">IDJ77_15685</name>
</gene>
<feature type="domain" description="DUF4342" evidence="2">
    <location>
        <begin position="4"/>
        <end position="77"/>
    </location>
</feature>
<sequence length="92" mass="9986">MASKESFSINGESIVKKVKELINEGNVTKITITNHDGKEIMSFPVTYGLVGLLMAPIFAAVGAAAALLTECTITVERKGDEPEEKEEINKFE</sequence>
<dbReference type="Proteomes" id="UP000606600">
    <property type="component" value="Unassembled WGS sequence"/>
</dbReference>
<dbReference type="InterPro" id="IPR025642">
    <property type="entry name" value="DUF4342"/>
</dbReference>
<proteinExistence type="predicted"/>
<keyword evidence="1" id="KW-1133">Transmembrane helix</keyword>
<dbReference type="Pfam" id="PF14242">
    <property type="entry name" value="DUF4342"/>
    <property type="match status" value="1"/>
</dbReference>
<feature type="transmembrane region" description="Helical" evidence="1">
    <location>
        <begin position="45"/>
        <end position="68"/>
    </location>
</feature>
<protein>
    <submittedName>
        <fullName evidence="3">DUF4342 domain-containing protein</fullName>
    </submittedName>
</protein>
<organism evidence="3 4">
    <name type="scientific">Mucilaginibacter pankratovii</name>
    <dbReference type="NCBI Taxonomy" id="2772110"/>
    <lineage>
        <taxon>Bacteria</taxon>
        <taxon>Pseudomonadati</taxon>
        <taxon>Bacteroidota</taxon>
        <taxon>Sphingobacteriia</taxon>
        <taxon>Sphingobacteriales</taxon>
        <taxon>Sphingobacteriaceae</taxon>
        <taxon>Mucilaginibacter</taxon>
    </lineage>
</organism>
<comment type="caution">
    <text evidence="3">The sequence shown here is derived from an EMBL/GenBank/DDBJ whole genome shotgun (WGS) entry which is preliminary data.</text>
</comment>
<dbReference type="EMBL" id="JACWMY010000008">
    <property type="protein sequence ID" value="MBD1365257.1"/>
    <property type="molecule type" value="Genomic_DNA"/>
</dbReference>
<keyword evidence="1" id="KW-0472">Membrane</keyword>
<reference evidence="3 4" key="1">
    <citation type="submission" date="2020-09" db="EMBL/GenBank/DDBJ databases">
        <title>Novel species of Mucilaginibacter isolated from a glacier on the Tibetan Plateau.</title>
        <authorList>
            <person name="Liu Q."/>
            <person name="Xin Y.-H."/>
        </authorList>
    </citation>
    <scope>NUCLEOTIDE SEQUENCE [LARGE SCALE GENOMIC DNA]</scope>
    <source>
        <strain evidence="3 4">ZT4R22</strain>
    </source>
</reference>
<evidence type="ECO:0000259" key="2">
    <source>
        <dbReference type="Pfam" id="PF14242"/>
    </source>
</evidence>
<evidence type="ECO:0000256" key="1">
    <source>
        <dbReference type="SAM" id="Phobius"/>
    </source>
</evidence>
<evidence type="ECO:0000313" key="3">
    <source>
        <dbReference type="EMBL" id="MBD1365257.1"/>
    </source>
</evidence>
<keyword evidence="4" id="KW-1185">Reference proteome</keyword>